<feature type="compositionally biased region" description="Basic and acidic residues" evidence="5">
    <location>
        <begin position="685"/>
        <end position="700"/>
    </location>
</feature>
<feature type="compositionally biased region" description="Basic and acidic residues" evidence="5">
    <location>
        <begin position="602"/>
        <end position="615"/>
    </location>
</feature>
<dbReference type="InterPro" id="IPR036855">
    <property type="entry name" value="Znf_CCCH_sf"/>
</dbReference>
<evidence type="ECO:0000259" key="6">
    <source>
        <dbReference type="PROSITE" id="PS50103"/>
    </source>
</evidence>
<evidence type="ECO:0000256" key="5">
    <source>
        <dbReference type="SAM" id="MobiDB-lite"/>
    </source>
</evidence>
<organism evidence="7">
    <name type="scientific">Culicoides sonorensis</name>
    <name type="common">Biting midge</name>
    <dbReference type="NCBI Taxonomy" id="179676"/>
    <lineage>
        <taxon>Eukaryota</taxon>
        <taxon>Metazoa</taxon>
        <taxon>Ecdysozoa</taxon>
        <taxon>Arthropoda</taxon>
        <taxon>Hexapoda</taxon>
        <taxon>Insecta</taxon>
        <taxon>Pterygota</taxon>
        <taxon>Neoptera</taxon>
        <taxon>Endopterygota</taxon>
        <taxon>Diptera</taxon>
        <taxon>Nematocera</taxon>
        <taxon>Chironomoidea</taxon>
        <taxon>Ceratopogonidae</taxon>
        <taxon>Ceratopogoninae</taxon>
        <taxon>Culicoides</taxon>
        <taxon>Monoculicoides</taxon>
    </lineage>
</organism>
<evidence type="ECO:0000256" key="3">
    <source>
        <dbReference type="ARBA" id="ARBA00022833"/>
    </source>
</evidence>
<dbReference type="AlphaFoldDB" id="A0A336LV21"/>
<keyword evidence="3 4" id="KW-0862">Zinc</keyword>
<feature type="region of interest" description="Disordered" evidence="5">
    <location>
        <begin position="602"/>
        <end position="762"/>
    </location>
</feature>
<dbReference type="PROSITE" id="PS50103">
    <property type="entry name" value="ZF_C3H1"/>
    <property type="match status" value="2"/>
</dbReference>
<dbReference type="OMA" id="PRFNVQR"/>
<evidence type="ECO:0000256" key="4">
    <source>
        <dbReference type="PROSITE-ProRule" id="PRU00723"/>
    </source>
</evidence>
<feature type="region of interest" description="Disordered" evidence="5">
    <location>
        <begin position="875"/>
        <end position="946"/>
    </location>
</feature>
<feature type="compositionally biased region" description="Low complexity" evidence="5">
    <location>
        <begin position="373"/>
        <end position="384"/>
    </location>
</feature>
<sequence>MSDREDGEIEDGEIEDDEEMAVDPPPVQTESSPVKLQGTPVKNPEKIDKRSNSVEDDWASNVEKAMANALIKAGVEPPLPNISAKDDDVQIIEDSSESKKRKRPKRKPASERKKKKKENAETNSSRVEIFDAKRPKLEEDGVEEFDDEYEMLNMRGGSPPPPSSTIVDDHKQQQQQASSDDDSYDSDEYRKMSYEERRQRRREQNRQNRRDRSMERDRDDRRRRERERDRRDYDKDRNDRNDDHHREPRKMEICKFYLLDCCAKRDKCSYLHSEYPCKYYYLGMKCPTKDCKFNHGKPLTDQFRGILLKHLETAPKEILGDFPRIGREKALKLMDAQHLKLLAKERNEKDPEGTLSNTPNIPSLLDGILPKHSSSSNSNNNNNENRPRRSRWVDVPVPPAPTLPEPDSKKKTIPDYMSIKNMLGILTSKQIDGLLAQGIESCEQINELTLAQLNKLELTISQITEMQTNVQTIEKMMKDKKLEDKDNKKSSSSPGNSLNQDLDLRLGLQINQKDETPRPLDIKDIDLRLPPPTTNPLVNSLSNVPITGSAALQALEIKKVDSDSEPAIDPQKLQTFRSMFGNSSSGPNLVDFSQYLKDAHIKDSESSETNHNDKNDGDDDDENRNEESGNQDDESELQIDETWYSDDDEKDKEKSSEEPKEQNTDKNDTIMSPIHTQESIIATLKELEKAKQKEQEEKQGQKSFTSHHSLDSVYNPATENSFSSFYESGSKSLDKPEKISSDPRTRRISNEIKSPSLSDSADETVITRPSIYDQYSDDEDDDYGNISKKTDKDMRLAPIEQDLNTGDIDLRLPFKPILASLIPATEINGSINSHLPIDYKLHEIDIPKPKFRELKQGKSISSESVNDPRLVRLLGLKSSNSRRDRRDSRSSDYEISTPMSPDPVPAKPAPRLDPRTRKAELSRSSTTTLISSPNSNNTGSNPKDANQLDMPGLMVLLQKSGWYQQLNSNSKISVNQTLARLSGEIKKFNADPSSDKVFDLTFVTSDPILQHILNNLGVYMNENGHFCHVDDSPKAPPPILPNLSQPPPGTLPMPSLPTGINLNTVLNSSLGAMLNQARPGFIAPPPRASLLGMPPPMLPNQFLNESVLGAIRGLLPPPLNVPPPLINDNFNNRNQGNRNQMQQQDRRRNDRNDYNNSRRNNDYRQDPRRNRD</sequence>
<evidence type="ECO:0000256" key="2">
    <source>
        <dbReference type="ARBA" id="ARBA00022771"/>
    </source>
</evidence>
<feature type="compositionally biased region" description="Basic and acidic residues" evidence="5">
    <location>
        <begin position="128"/>
        <end position="139"/>
    </location>
</feature>
<feature type="compositionally biased region" description="Basic and acidic residues" evidence="5">
    <location>
        <begin position="1144"/>
        <end position="1153"/>
    </location>
</feature>
<accession>A0A336LV21</accession>
<dbReference type="GO" id="GO:0008270">
    <property type="term" value="F:zinc ion binding"/>
    <property type="evidence" value="ECO:0007669"/>
    <property type="project" value="UniProtKB-KW"/>
</dbReference>
<dbReference type="InterPro" id="IPR000571">
    <property type="entry name" value="Znf_CCCH"/>
</dbReference>
<feature type="compositionally biased region" description="Basic and acidic residues" evidence="5">
    <location>
        <begin position="187"/>
        <end position="245"/>
    </location>
</feature>
<dbReference type="Gene3D" id="4.10.1000.10">
    <property type="entry name" value="Zinc finger, CCCH-type"/>
    <property type="match status" value="1"/>
</dbReference>
<keyword evidence="1 4" id="KW-0479">Metal-binding</keyword>
<feature type="compositionally biased region" description="Basic and acidic residues" evidence="5">
    <location>
        <begin position="910"/>
        <end position="921"/>
    </location>
</feature>
<feature type="compositionally biased region" description="Basic and acidic residues" evidence="5">
    <location>
        <begin position="651"/>
        <end position="668"/>
    </location>
</feature>
<feature type="region of interest" description="Disordered" evidence="5">
    <location>
        <begin position="479"/>
        <end position="502"/>
    </location>
</feature>
<dbReference type="EMBL" id="UFQT01000204">
    <property type="protein sequence ID" value="SSX21690.1"/>
    <property type="molecule type" value="Genomic_DNA"/>
</dbReference>
<reference evidence="7" key="1">
    <citation type="submission" date="2018-07" db="EMBL/GenBank/DDBJ databases">
        <authorList>
            <person name="Quirk P.G."/>
            <person name="Krulwich T.A."/>
        </authorList>
    </citation>
    <scope>NUCLEOTIDE SEQUENCE</scope>
</reference>
<feature type="compositionally biased region" description="Basic residues" evidence="5">
    <location>
        <begin position="99"/>
        <end position="117"/>
    </location>
</feature>
<feature type="domain" description="C3H1-type" evidence="6">
    <location>
        <begin position="276"/>
        <end position="298"/>
    </location>
</feature>
<feature type="compositionally biased region" description="Low complexity" evidence="5">
    <location>
        <begin position="922"/>
        <end position="942"/>
    </location>
</feature>
<evidence type="ECO:0000256" key="1">
    <source>
        <dbReference type="ARBA" id="ARBA00022723"/>
    </source>
</evidence>
<dbReference type="VEuPathDB" id="VectorBase:CSON005086"/>
<feature type="region of interest" description="Disordered" evidence="5">
    <location>
        <begin position="1122"/>
        <end position="1172"/>
    </location>
</feature>
<keyword evidence="2 4" id="KW-0863">Zinc-finger</keyword>
<feature type="compositionally biased region" description="Basic and acidic residues" evidence="5">
    <location>
        <begin position="1159"/>
        <end position="1172"/>
    </location>
</feature>
<feature type="zinc finger region" description="C3H1-type" evidence="4">
    <location>
        <begin position="248"/>
        <end position="275"/>
    </location>
</feature>
<name>A0A336LV21_CULSO</name>
<feature type="compositionally biased region" description="Basic and acidic residues" evidence="5">
    <location>
        <begin position="881"/>
        <end position="892"/>
    </location>
</feature>
<feature type="compositionally biased region" description="Acidic residues" evidence="5">
    <location>
        <begin position="1"/>
        <end position="21"/>
    </location>
</feature>
<feature type="compositionally biased region" description="Low complexity" evidence="5">
    <location>
        <begin position="1127"/>
        <end position="1143"/>
    </location>
</feature>
<gene>
    <name evidence="7" type="primary">CSON005086</name>
</gene>
<feature type="compositionally biased region" description="Basic and acidic residues" evidence="5">
    <location>
        <begin position="479"/>
        <end position="489"/>
    </location>
</feature>
<feature type="compositionally biased region" description="Acidic residues" evidence="5">
    <location>
        <begin position="616"/>
        <end position="650"/>
    </location>
</feature>
<feature type="region of interest" description="Disordered" evidence="5">
    <location>
        <begin position="345"/>
        <end position="412"/>
    </location>
</feature>
<feature type="zinc finger region" description="C3H1-type" evidence="4">
    <location>
        <begin position="276"/>
        <end position="298"/>
    </location>
</feature>
<feature type="compositionally biased region" description="Acidic residues" evidence="5">
    <location>
        <begin position="140"/>
        <end position="150"/>
    </location>
</feature>
<feature type="compositionally biased region" description="Basic and acidic residues" evidence="5">
    <location>
        <begin position="43"/>
        <end position="53"/>
    </location>
</feature>
<feature type="region of interest" description="Disordered" evidence="5">
    <location>
        <begin position="1"/>
        <end position="57"/>
    </location>
</feature>
<dbReference type="SUPFAM" id="SSF90229">
    <property type="entry name" value="CCCH zinc finger"/>
    <property type="match status" value="2"/>
</dbReference>
<feature type="compositionally biased region" description="Low complexity" evidence="5">
    <location>
        <begin position="721"/>
        <end position="731"/>
    </location>
</feature>
<feature type="compositionally biased region" description="Basic and acidic residues" evidence="5">
    <location>
        <begin position="732"/>
        <end position="750"/>
    </location>
</feature>
<proteinExistence type="predicted"/>
<protein>
    <submittedName>
        <fullName evidence="7">CSON005086 protein</fullName>
    </submittedName>
</protein>
<feature type="domain" description="C3H1-type" evidence="6">
    <location>
        <begin position="248"/>
        <end position="275"/>
    </location>
</feature>
<feature type="region of interest" description="Disordered" evidence="5">
    <location>
        <begin position="75"/>
        <end position="245"/>
    </location>
</feature>
<evidence type="ECO:0000313" key="7">
    <source>
        <dbReference type="EMBL" id="SSX21690.1"/>
    </source>
</evidence>